<evidence type="ECO:0000256" key="1">
    <source>
        <dbReference type="SAM" id="MobiDB-lite"/>
    </source>
</evidence>
<proteinExistence type="predicted"/>
<feature type="compositionally biased region" description="Basic and acidic residues" evidence="1">
    <location>
        <begin position="103"/>
        <end position="113"/>
    </location>
</feature>
<sequence>MDNAFLGMNNFVWWIGVVEDNNDPLRIARCRVRIFGWHTSDKNLIPTADLPWSHAVLPINNSLSFNVPQMGDWVTGYFFDGQSGQFPAYFGVLPGVISPDTIKNPDKGFKSPETKGATTATVKQEKDGSGSTIKNDPFVSTPKIIGAPTTNLEAMHLEFAKPLSVTAKIEQKLNDILGPNAASTGDKLTAAATAAAATSPAGTKKESDGKLTEKKKCGPDEKSLLGDIGKLITSGKDLLADTENFINSEIESAAASAASSLGITSGLNTISGAIDTASAAVSGAIDTATTAMNDMKAAADKEIAKQLHNLELTAKKYEKMANDSLKKTIDDLSLESGSLGCYILGSIAPSAASITTKLPVIVDPKTKTSKAVVGAVTYPLPVPHDLPAAIPLSQIPSSQTKSLENTISIWKASVDDIMLEAEISARNGDNIQLKSQLETANEYLKNVDDIAATYNDTHLIVQLSSYWVDAYLKFQTNVKMAIYNLGT</sequence>
<accession>A0A6J5T412</accession>
<gene>
    <name evidence="2" type="ORF">UFOVP1655_11</name>
</gene>
<reference evidence="2" key="1">
    <citation type="submission" date="2020-05" db="EMBL/GenBank/DDBJ databases">
        <authorList>
            <person name="Chiriac C."/>
            <person name="Salcher M."/>
            <person name="Ghai R."/>
            <person name="Kavagutti S V."/>
        </authorList>
    </citation>
    <scope>NUCLEOTIDE SEQUENCE</scope>
</reference>
<evidence type="ECO:0008006" key="3">
    <source>
        <dbReference type="Google" id="ProtNLM"/>
    </source>
</evidence>
<protein>
    <recommendedName>
        <fullName evidence="3">Protein Gp5, N-terminal OB-fold domain containing protein</fullName>
    </recommendedName>
</protein>
<dbReference type="SUPFAM" id="SSF69255">
    <property type="entry name" value="gp5 N-terminal domain-like"/>
    <property type="match status" value="1"/>
</dbReference>
<organism evidence="2">
    <name type="scientific">uncultured Caudovirales phage</name>
    <dbReference type="NCBI Taxonomy" id="2100421"/>
    <lineage>
        <taxon>Viruses</taxon>
        <taxon>Duplodnaviria</taxon>
        <taxon>Heunggongvirae</taxon>
        <taxon>Uroviricota</taxon>
        <taxon>Caudoviricetes</taxon>
        <taxon>Peduoviridae</taxon>
        <taxon>Maltschvirus</taxon>
        <taxon>Maltschvirus maltsch</taxon>
    </lineage>
</organism>
<feature type="compositionally biased region" description="Basic and acidic residues" evidence="1">
    <location>
        <begin position="203"/>
        <end position="219"/>
    </location>
</feature>
<feature type="region of interest" description="Disordered" evidence="1">
    <location>
        <begin position="103"/>
        <end position="135"/>
    </location>
</feature>
<evidence type="ECO:0000313" key="2">
    <source>
        <dbReference type="EMBL" id="CAB4221986.1"/>
    </source>
</evidence>
<dbReference type="EMBL" id="LR797523">
    <property type="protein sequence ID" value="CAB4221986.1"/>
    <property type="molecule type" value="Genomic_DNA"/>
</dbReference>
<feature type="region of interest" description="Disordered" evidence="1">
    <location>
        <begin position="195"/>
        <end position="219"/>
    </location>
</feature>
<name>A0A6J5T412_9CAUD</name>
<dbReference type="Gene3D" id="2.40.50.260">
    <property type="entry name" value="Nucleic acid-binding protein domain"/>
    <property type="match status" value="1"/>
</dbReference>